<dbReference type="GO" id="GO:0140268">
    <property type="term" value="C:endoplasmic reticulum-plasma membrane contact site"/>
    <property type="evidence" value="ECO:0007669"/>
    <property type="project" value="TreeGrafter"/>
</dbReference>
<evidence type="ECO:0000256" key="5">
    <source>
        <dbReference type="ARBA" id="ARBA00023136"/>
    </source>
</evidence>
<keyword evidence="3 8" id="KW-0812">Transmembrane</keyword>
<keyword evidence="11" id="KW-1185">Reference proteome</keyword>
<dbReference type="STRING" id="436907.A7TJP3"/>
<protein>
    <recommendedName>
        <fullName evidence="9">VASt domain-containing protein</fullName>
    </recommendedName>
</protein>
<evidence type="ECO:0000256" key="7">
    <source>
        <dbReference type="SAM" id="MobiDB-lite"/>
    </source>
</evidence>
<dbReference type="Pfam" id="PF16016">
    <property type="entry name" value="VASt"/>
    <property type="match status" value="1"/>
</dbReference>
<dbReference type="PANTHER" id="PTHR23319">
    <property type="entry name" value="GRAM DOMAIN CONTAINING 1B, ISOFORM E"/>
    <property type="match status" value="1"/>
</dbReference>
<dbReference type="GO" id="GO:0005789">
    <property type="term" value="C:endoplasmic reticulum membrane"/>
    <property type="evidence" value="ECO:0007669"/>
    <property type="project" value="UniProtKB-SubCell"/>
</dbReference>
<dbReference type="SMART" id="SM00568">
    <property type="entry name" value="GRAM"/>
    <property type="match status" value="1"/>
</dbReference>
<dbReference type="RefSeq" id="XP_001645330.1">
    <property type="nucleotide sequence ID" value="XM_001645280.1"/>
</dbReference>
<dbReference type="InParanoid" id="A7TJP3"/>
<dbReference type="GO" id="GO:0032934">
    <property type="term" value="F:sterol binding"/>
    <property type="evidence" value="ECO:0007669"/>
    <property type="project" value="TreeGrafter"/>
</dbReference>
<reference evidence="10 11" key="1">
    <citation type="journal article" date="2007" name="Proc. Natl. Acad. Sci. U.S.A.">
        <title>Independent sorting-out of thousands of duplicated gene pairs in two yeast species descended from a whole-genome duplication.</title>
        <authorList>
            <person name="Scannell D.R."/>
            <person name="Frank A.C."/>
            <person name="Conant G.C."/>
            <person name="Byrne K.P."/>
            <person name="Woolfit M."/>
            <person name="Wolfe K.H."/>
        </authorList>
    </citation>
    <scope>NUCLEOTIDE SEQUENCE [LARGE SCALE GENOMIC DNA]</scope>
    <source>
        <strain evidence="11">ATCC 22028 / DSM 70294 / BCRC 21397 / CBS 2163 / NBRC 10782 / NRRL Y-8283 / UCD 57-17</strain>
    </source>
</reference>
<feature type="region of interest" description="Disordered" evidence="7">
    <location>
        <begin position="76"/>
        <end position="147"/>
    </location>
</feature>
<feature type="transmembrane region" description="Helical" evidence="8">
    <location>
        <begin position="628"/>
        <end position="645"/>
    </location>
</feature>
<dbReference type="Proteomes" id="UP000000267">
    <property type="component" value="Unassembled WGS sequence"/>
</dbReference>
<dbReference type="AlphaFoldDB" id="A7TJP3"/>
<accession>A7TJP3</accession>
<feature type="compositionally biased region" description="Low complexity" evidence="7">
    <location>
        <begin position="124"/>
        <end position="133"/>
    </location>
</feature>
<evidence type="ECO:0000259" key="9">
    <source>
        <dbReference type="PROSITE" id="PS51778"/>
    </source>
</evidence>
<dbReference type="GO" id="GO:0005739">
    <property type="term" value="C:mitochondrion"/>
    <property type="evidence" value="ECO:0007669"/>
    <property type="project" value="TreeGrafter"/>
</dbReference>
<dbReference type="KEGG" id="vpo:Kpol_1058p9"/>
<dbReference type="FunCoup" id="A7TJP3">
    <property type="interactions" value="164"/>
</dbReference>
<feature type="region of interest" description="Disordered" evidence="7">
    <location>
        <begin position="1"/>
        <end position="29"/>
    </location>
</feature>
<dbReference type="Gene3D" id="2.30.29.30">
    <property type="entry name" value="Pleckstrin-homology domain (PH domain)/Phosphotyrosine-binding domain (PTB)"/>
    <property type="match status" value="1"/>
</dbReference>
<feature type="domain" description="VASt" evidence="9">
    <location>
        <begin position="404"/>
        <end position="578"/>
    </location>
</feature>
<evidence type="ECO:0000256" key="6">
    <source>
        <dbReference type="ARBA" id="ARBA00037847"/>
    </source>
</evidence>
<name>A7TJP3_VANPO</name>
<dbReference type="GO" id="GO:0044233">
    <property type="term" value="C:mitochondria-associated endoplasmic reticulum membrane contact site"/>
    <property type="evidence" value="ECO:0007669"/>
    <property type="project" value="EnsemblFungi"/>
</dbReference>
<comment type="subcellular location">
    <subcellularLocation>
        <location evidence="6">Endomembrane system</location>
        <topology evidence="6">Single-pass membrane protein</topology>
    </subcellularLocation>
    <subcellularLocation>
        <location evidence="1">Endoplasmic reticulum membrane</location>
    </subcellularLocation>
</comment>
<evidence type="ECO:0000256" key="3">
    <source>
        <dbReference type="ARBA" id="ARBA00022692"/>
    </source>
</evidence>
<dbReference type="PROSITE" id="PS51778">
    <property type="entry name" value="VAST"/>
    <property type="match status" value="1"/>
</dbReference>
<dbReference type="GO" id="GO:0032541">
    <property type="term" value="C:cortical endoplasmic reticulum"/>
    <property type="evidence" value="ECO:0007669"/>
    <property type="project" value="TreeGrafter"/>
</dbReference>
<evidence type="ECO:0000256" key="1">
    <source>
        <dbReference type="ARBA" id="ARBA00004586"/>
    </source>
</evidence>
<dbReference type="GO" id="GO:0120015">
    <property type="term" value="F:sterol transfer activity"/>
    <property type="evidence" value="ECO:0007669"/>
    <property type="project" value="TreeGrafter"/>
</dbReference>
<dbReference type="GeneID" id="5545690"/>
<feature type="compositionally biased region" description="Polar residues" evidence="7">
    <location>
        <begin position="76"/>
        <end position="85"/>
    </location>
</feature>
<dbReference type="GO" id="GO:0032366">
    <property type="term" value="P:intracellular sterol transport"/>
    <property type="evidence" value="ECO:0007669"/>
    <property type="project" value="TreeGrafter"/>
</dbReference>
<sequence length="646" mass="73303">MVGGADIDDWEPVGDGKPVGIGMGNEDQDQEDVVVDFGKVSKDQVRVNTKVLAQTPDVDVEASGSPSSFMNIFTSFSGKSPSSPLDNIIEEKNSSGEKRSSPVIISHRRQPSGNVKRSNKRHSSSSSIGSPVLDSDKGKDKSERHVSDSHVVEVKALYSDDRYLDTQYYYASEDRNIDFHEIFKSAPQEDRLLHDFSCALSREFLYQGRMYITDRSICFNSNLLGWVSKLIIPMKDIIFMEKTSAAGLFANAISIETTLGKTQFNGFASRDEAFALMKEVWARVLIEEGERNPIEKVEGTESETTPLIDDKAVKNEEKADSKIDDRFLLNSAIDSVEYFSQYDSKKTVTSSSDDSELDGDSIFNEKPQLTKKTTVNKLQKGLDFKYNGPYTCQETWFPVNIQDDREELLDEFEIEAAPGLVYELMFGEASNKFWLDFSKVQKDTSDFSTITSFNEVNEKGKKYRKYSYTRELNHSMGPKSTKCIVTDTLEHLEYEKYINVVSCTQTPDVPSGGSFNTMTRYLFRWRSNSNCIVRISFWVDWVGSSWIKGLINSSCKSGQEDTVSKLKPFIQKFVQKCTEPSQVTALETTSLPEKIEETVEEIRVFEDQINLLMKEMTVMKQKLETQRIFIIVILFLLVVDILINLR</sequence>
<dbReference type="CDD" id="cd13220">
    <property type="entry name" value="PH-GRAM_GRAMDC"/>
    <property type="match status" value="1"/>
</dbReference>
<evidence type="ECO:0000313" key="10">
    <source>
        <dbReference type="EMBL" id="EDO17472.1"/>
    </source>
</evidence>
<evidence type="ECO:0000256" key="2">
    <source>
        <dbReference type="ARBA" id="ARBA00006582"/>
    </source>
</evidence>
<dbReference type="HOGENOM" id="CLU_015638_1_1_1"/>
<dbReference type="OMA" id="DWIHLLQ"/>
<dbReference type="GO" id="GO:0005886">
    <property type="term" value="C:plasma membrane"/>
    <property type="evidence" value="ECO:0007669"/>
    <property type="project" value="TreeGrafter"/>
</dbReference>
<gene>
    <name evidence="10" type="ORF">Kpol_1058p9</name>
</gene>
<dbReference type="InterPro" id="IPR031968">
    <property type="entry name" value="VASt"/>
</dbReference>
<organism evidence="11">
    <name type="scientific">Vanderwaltozyma polyspora (strain ATCC 22028 / DSM 70294 / BCRC 21397 / CBS 2163 / NBRC 10782 / NRRL Y-8283 / UCD 57-17)</name>
    <name type="common">Kluyveromyces polysporus</name>
    <dbReference type="NCBI Taxonomy" id="436907"/>
    <lineage>
        <taxon>Eukaryota</taxon>
        <taxon>Fungi</taxon>
        <taxon>Dikarya</taxon>
        <taxon>Ascomycota</taxon>
        <taxon>Saccharomycotina</taxon>
        <taxon>Saccharomycetes</taxon>
        <taxon>Saccharomycetales</taxon>
        <taxon>Saccharomycetaceae</taxon>
        <taxon>Vanderwaltozyma</taxon>
    </lineage>
</organism>
<comment type="similarity">
    <text evidence="2">Belongs to the YSP2 family.</text>
</comment>
<dbReference type="PANTHER" id="PTHR23319:SF4">
    <property type="entry name" value="GRAM DOMAIN CONTAINING 1B, ISOFORM E"/>
    <property type="match status" value="1"/>
</dbReference>
<evidence type="ECO:0000256" key="8">
    <source>
        <dbReference type="SAM" id="Phobius"/>
    </source>
</evidence>
<dbReference type="OrthoDB" id="2162691at2759"/>
<dbReference type="GO" id="GO:0071561">
    <property type="term" value="C:nucleus-vacuole junction"/>
    <property type="evidence" value="ECO:0007669"/>
    <property type="project" value="EnsemblFungi"/>
</dbReference>
<keyword evidence="5 8" id="KW-0472">Membrane</keyword>
<keyword evidence="4 8" id="KW-1133">Transmembrane helix</keyword>
<feature type="compositionally biased region" description="Acidic residues" evidence="7">
    <location>
        <begin position="1"/>
        <end position="12"/>
    </location>
</feature>
<evidence type="ECO:0000256" key="4">
    <source>
        <dbReference type="ARBA" id="ARBA00022989"/>
    </source>
</evidence>
<proteinExistence type="inferred from homology"/>
<dbReference type="eggNOG" id="KOG1032">
    <property type="taxonomic scope" value="Eukaryota"/>
</dbReference>
<dbReference type="InterPro" id="IPR004182">
    <property type="entry name" value="GRAM"/>
</dbReference>
<dbReference type="InterPro" id="IPR011993">
    <property type="entry name" value="PH-like_dom_sf"/>
</dbReference>
<dbReference type="Pfam" id="PF02893">
    <property type="entry name" value="GRAM"/>
    <property type="match status" value="1"/>
</dbReference>
<evidence type="ECO:0000313" key="11">
    <source>
        <dbReference type="Proteomes" id="UP000000267"/>
    </source>
</evidence>
<feature type="compositionally biased region" description="Basic and acidic residues" evidence="7">
    <location>
        <begin position="134"/>
        <end position="147"/>
    </location>
</feature>
<dbReference type="InterPro" id="IPR051482">
    <property type="entry name" value="Cholesterol_transport"/>
</dbReference>
<dbReference type="EMBL" id="DS480403">
    <property type="protein sequence ID" value="EDO17472.1"/>
    <property type="molecule type" value="Genomic_DNA"/>
</dbReference>
<feature type="compositionally biased region" description="Basic and acidic residues" evidence="7">
    <location>
        <begin position="89"/>
        <end position="100"/>
    </location>
</feature>